<dbReference type="InterPro" id="IPR005135">
    <property type="entry name" value="Endo/exonuclease/phosphatase"/>
</dbReference>
<evidence type="ECO:0000313" key="5">
    <source>
        <dbReference type="Proteomes" id="UP000538929"/>
    </source>
</evidence>
<feature type="transmembrane region" description="Helical" evidence="2">
    <location>
        <begin position="112"/>
        <end position="131"/>
    </location>
</feature>
<evidence type="ECO:0000256" key="1">
    <source>
        <dbReference type="SAM" id="MobiDB-lite"/>
    </source>
</evidence>
<protein>
    <recommendedName>
        <fullName evidence="3">Endonuclease/exonuclease/phosphatase domain-containing protein</fullName>
    </recommendedName>
</protein>
<dbReference type="GO" id="GO:0003824">
    <property type="term" value="F:catalytic activity"/>
    <property type="evidence" value="ECO:0007669"/>
    <property type="project" value="InterPro"/>
</dbReference>
<dbReference type="EMBL" id="VKHT01000063">
    <property type="protein sequence ID" value="MBB0243320.1"/>
    <property type="molecule type" value="Genomic_DNA"/>
</dbReference>
<proteinExistence type="predicted"/>
<accession>A0A7W3TB03</accession>
<comment type="caution">
    <text evidence="4">The sequence shown here is derived from an EMBL/GenBank/DDBJ whole genome shotgun (WGS) entry which is preliminary data.</text>
</comment>
<evidence type="ECO:0000256" key="2">
    <source>
        <dbReference type="SAM" id="Phobius"/>
    </source>
</evidence>
<keyword evidence="2" id="KW-0472">Membrane</keyword>
<name>A0A7W3TB03_9ACTN</name>
<evidence type="ECO:0000313" key="4">
    <source>
        <dbReference type="EMBL" id="MBB0243320.1"/>
    </source>
</evidence>
<keyword evidence="2" id="KW-0812">Transmembrane</keyword>
<evidence type="ECO:0000259" key="3">
    <source>
        <dbReference type="Pfam" id="PF03372"/>
    </source>
</evidence>
<feature type="region of interest" description="Disordered" evidence="1">
    <location>
        <begin position="1"/>
        <end position="47"/>
    </location>
</feature>
<feature type="transmembrane region" description="Helical" evidence="2">
    <location>
        <begin position="84"/>
        <end position="105"/>
    </location>
</feature>
<organism evidence="4 5">
    <name type="scientific">Streptomyces alkaliphilus</name>
    <dbReference type="NCBI Taxonomy" id="1472722"/>
    <lineage>
        <taxon>Bacteria</taxon>
        <taxon>Bacillati</taxon>
        <taxon>Actinomycetota</taxon>
        <taxon>Actinomycetes</taxon>
        <taxon>Kitasatosporales</taxon>
        <taxon>Streptomycetaceae</taxon>
        <taxon>Streptomyces</taxon>
    </lineage>
</organism>
<dbReference type="AlphaFoldDB" id="A0A7W3TB03"/>
<sequence length="355" mass="37986">MAAEAPTVADPPRGGDGGRGARWRRRRPAGTDPADGDPPRPRSWRDGAGRWRRGKLVVLAALALSAVMLLHSRIPNAIGNIGSLVQTFLPWFGLLVPVLLVCALFSRSITAVAAVTVSALVWMNLFAGLLVDKTGEGGALTVVSHNVDAENPDPTATARQLMETDADLIALQEMPRGELAQYAATLGEEYSYAAVEGTVGLWSRYPLTDTEPVDLGLGWTRALRTTATVPEFGDMAVYVAHLPSVRVQFRAGFTAGQRDDSANRLARAIADDPHERAILLGDLNGTMNDRSLAPLTSQLRSTQGAAGAGFGFTFPSEFPVTRIDHILVREVEPVSSWSLPVTGSDHRPVAARLDP</sequence>
<feature type="compositionally biased region" description="Basic and acidic residues" evidence="1">
    <location>
        <begin position="37"/>
        <end position="47"/>
    </location>
</feature>
<reference evidence="5" key="1">
    <citation type="submission" date="2019-10" db="EMBL/GenBank/DDBJ databases">
        <title>Streptomyces sp. nov., a novel actinobacterium isolated from alkaline environment.</title>
        <authorList>
            <person name="Golinska P."/>
        </authorList>
    </citation>
    <scope>NUCLEOTIDE SEQUENCE [LARGE SCALE GENOMIC DNA]</scope>
    <source>
        <strain evidence="5">DSM 42118</strain>
    </source>
</reference>
<keyword evidence="5" id="KW-1185">Reference proteome</keyword>
<dbReference type="Proteomes" id="UP000538929">
    <property type="component" value="Unassembled WGS sequence"/>
</dbReference>
<dbReference type="Gene3D" id="3.60.10.10">
    <property type="entry name" value="Endonuclease/exonuclease/phosphatase"/>
    <property type="match status" value="1"/>
</dbReference>
<dbReference type="SUPFAM" id="SSF56219">
    <property type="entry name" value="DNase I-like"/>
    <property type="match status" value="1"/>
</dbReference>
<keyword evidence="2" id="KW-1133">Transmembrane helix</keyword>
<gene>
    <name evidence="4" type="ORF">FNQ90_04135</name>
</gene>
<dbReference type="InterPro" id="IPR036691">
    <property type="entry name" value="Endo/exonu/phosph_ase_sf"/>
</dbReference>
<dbReference type="RefSeq" id="WP_182605016.1">
    <property type="nucleotide sequence ID" value="NZ_VKHT01000063.1"/>
</dbReference>
<feature type="transmembrane region" description="Helical" evidence="2">
    <location>
        <begin position="54"/>
        <end position="72"/>
    </location>
</feature>
<feature type="domain" description="Endonuclease/exonuclease/phosphatase" evidence="3">
    <location>
        <begin position="144"/>
        <end position="346"/>
    </location>
</feature>
<dbReference type="Pfam" id="PF03372">
    <property type="entry name" value="Exo_endo_phos"/>
    <property type="match status" value="1"/>
</dbReference>